<evidence type="ECO:0000256" key="1">
    <source>
        <dbReference type="ARBA" id="ARBA00006471"/>
    </source>
</evidence>
<keyword evidence="5" id="KW-0699">rRNA-binding</keyword>
<protein>
    <recommendedName>
        <fullName evidence="4 5">Small ribosomal subunit protein uS8</fullName>
    </recommendedName>
</protein>
<keyword evidence="3 5" id="KW-0687">Ribonucleoprotein</keyword>
<comment type="subunit">
    <text evidence="5">Part of the 30S ribosomal subunit. Contacts proteins S5 and S12.</text>
</comment>
<dbReference type="Pfam" id="PF00410">
    <property type="entry name" value="Ribosomal_S8"/>
    <property type="match status" value="1"/>
</dbReference>
<keyword evidence="5" id="KW-0694">RNA-binding</keyword>
<sequence length="133" mass="14481">MSLQSTDQIADLITRIRNAVMVGKNEILVPTSKLKVQVIEVLAKNGYITGFEVIEGKPRGVLKVTINEPGMIAKINEISKVSKPGRRVYSAAEDLPVVKSGRGMVIVSTSKGLMTGREAKKNHLGGEILIRVW</sequence>
<comment type="caution">
    <text evidence="7">The sequence shown here is derived from an EMBL/GenBank/DDBJ whole genome shotgun (WGS) entry which is preliminary data.</text>
</comment>
<dbReference type="GO" id="GO:0005840">
    <property type="term" value="C:ribosome"/>
    <property type="evidence" value="ECO:0007669"/>
    <property type="project" value="UniProtKB-KW"/>
</dbReference>
<dbReference type="InterPro" id="IPR000630">
    <property type="entry name" value="Ribosomal_uS8"/>
</dbReference>
<evidence type="ECO:0000313" key="8">
    <source>
        <dbReference type="Proteomes" id="UP001191019"/>
    </source>
</evidence>
<reference evidence="7 8" key="1">
    <citation type="journal article" date="2018" name="bioRxiv">
        <title>Evidence of independent acquisition and adaption of ultra-small bacteria to human hosts across the highly diverse yet reduced genomes of the phylum Saccharibacteria.</title>
        <authorList>
            <person name="McLean J.S."/>
            <person name="Bor B."/>
            <person name="To T.T."/>
            <person name="Liu Q."/>
            <person name="Kearns K.A."/>
            <person name="Solden L.M."/>
            <person name="Wrighton K.C."/>
            <person name="He X."/>
            <person name="Shi W."/>
        </authorList>
    </citation>
    <scope>NUCLEOTIDE SEQUENCE [LARGE SCALE GENOMIC DNA]</scope>
    <source>
        <strain evidence="7 8">TM7_G3_2_Rum_HOT_351B</strain>
    </source>
</reference>
<accession>A0ABY0FMT1</accession>
<reference evidence="7 8" key="2">
    <citation type="journal article" date="2020" name="Cell Rep.">
        <title>Acquisition and Adaptation of Ultra-small Parasitic Reduced Genome Bacteria to Mammalian Hosts.</title>
        <authorList>
            <person name="McLean J.S."/>
            <person name="Bor B."/>
            <person name="Kerns K.A."/>
            <person name="Liu Q."/>
            <person name="To T.T."/>
            <person name="Solden L."/>
            <person name="Hendrickson E.L."/>
            <person name="Wrighton K."/>
            <person name="Shi W."/>
            <person name="He X."/>
        </authorList>
    </citation>
    <scope>NUCLEOTIDE SEQUENCE [LARGE SCALE GENOMIC DNA]</scope>
    <source>
        <strain evidence="7 8">TM7_G3_2_Rum_HOT_351B</strain>
    </source>
</reference>
<dbReference type="HAMAP" id="MF_01302_B">
    <property type="entry name" value="Ribosomal_uS8_B"/>
    <property type="match status" value="1"/>
</dbReference>
<evidence type="ECO:0000313" key="7">
    <source>
        <dbReference type="EMBL" id="RYC75175.1"/>
    </source>
</evidence>
<dbReference type="Gene3D" id="3.30.1370.30">
    <property type="match status" value="1"/>
</dbReference>
<evidence type="ECO:0000256" key="3">
    <source>
        <dbReference type="ARBA" id="ARBA00023274"/>
    </source>
</evidence>
<dbReference type="InterPro" id="IPR035987">
    <property type="entry name" value="Ribosomal_uS8_sf"/>
</dbReference>
<keyword evidence="8" id="KW-1185">Reference proteome</keyword>
<comment type="function">
    <text evidence="5">One of the primary rRNA binding proteins, it binds directly to 16S rRNA central domain where it helps coordinate assembly of the platform of the 30S subunit.</text>
</comment>
<comment type="similarity">
    <text evidence="1 5 6">Belongs to the universal ribosomal protein uS8 family.</text>
</comment>
<gene>
    <name evidence="5 7" type="primary">rpsH</name>
    <name evidence="7" type="ORF">G3RUM_00118</name>
</gene>
<proteinExistence type="inferred from homology"/>
<dbReference type="RefSeq" id="WP_129734363.1">
    <property type="nucleotide sequence ID" value="NZ_PRLM01000001.1"/>
</dbReference>
<evidence type="ECO:0000256" key="4">
    <source>
        <dbReference type="ARBA" id="ARBA00035258"/>
    </source>
</evidence>
<dbReference type="Gene3D" id="3.30.1490.10">
    <property type="match status" value="1"/>
</dbReference>
<evidence type="ECO:0000256" key="6">
    <source>
        <dbReference type="RuleBase" id="RU003660"/>
    </source>
</evidence>
<dbReference type="InterPro" id="IPR047863">
    <property type="entry name" value="Ribosomal_uS8_CS"/>
</dbReference>
<dbReference type="Proteomes" id="UP001191019">
    <property type="component" value="Unassembled WGS sequence"/>
</dbReference>
<dbReference type="PROSITE" id="PS00053">
    <property type="entry name" value="RIBOSOMAL_S8"/>
    <property type="match status" value="1"/>
</dbReference>
<evidence type="ECO:0000256" key="5">
    <source>
        <dbReference type="HAMAP-Rule" id="MF_01302"/>
    </source>
</evidence>
<dbReference type="NCBIfam" id="NF001109">
    <property type="entry name" value="PRK00136.1"/>
    <property type="match status" value="1"/>
</dbReference>
<name>A0ABY0FMT1_9BACT</name>
<organism evidence="7 8">
    <name type="scientific">Candidatus Nanosyncoccus alces</name>
    <dbReference type="NCBI Taxonomy" id="2171997"/>
    <lineage>
        <taxon>Bacteria</taxon>
        <taxon>Candidatus Saccharimonadota</taxon>
        <taxon>Candidatus Nanosyncoccalia</taxon>
        <taxon>Candidatus Nanosyncoccales</taxon>
        <taxon>Candidatus Nanosyncoccaceae</taxon>
        <taxon>Candidatus Nanosyncoccus</taxon>
    </lineage>
</organism>
<evidence type="ECO:0000256" key="2">
    <source>
        <dbReference type="ARBA" id="ARBA00022980"/>
    </source>
</evidence>
<keyword evidence="2 5" id="KW-0689">Ribosomal protein</keyword>
<dbReference type="SUPFAM" id="SSF56047">
    <property type="entry name" value="Ribosomal protein S8"/>
    <property type="match status" value="1"/>
</dbReference>
<dbReference type="EMBL" id="PRLM01000001">
    <property type="protein sequence ID" value="RYC75175.1"/>
    <property type="molecule type" value="Genomic_DNA"/>
</dbReference>
<dbReference type="PANTHER" id="PTHR11758">
    <property type="entry name" value="40S RIBOSOMAL PROTEIN S15A"/>
    <property type="match status" value="1"/>
</dbReference>